<comment type="catalytic activity">
    <reaction evidence="6">
        <text>arsenic triglutathione + [thioredoxin]-dithiol + S-adenosyl-L-methionine + 2 H2O = methylarsonous acid + [thioredoxin]-disulfide + 3 glutathione + S-adenosyl-L-homocysteine + H(+)</text>
        <dbReference type="Rhea" id="RHEA:69460"/>
        <dbReference type="Rhea" id="RHEA-COMP:10698"/>
        <dbReference type="Rhea" id="RHEA-COMP:10700"/>
        <dbReference type="ChEBI" id="CHEBI:15377"/>
        <dbReference type="ChEBI" id="CHEBI:15378"/>
        <dbReference type="ChEBI" id="CHEBI:17826"/>
        <dbReference type="ChEBI" id="CHEBI:29950"/>
        <dbReference type="ChEBI" id="CHEBI:50058"/>
        <dbReference type="ChEBI" id="CHEBI:57856"/>
        <dbReference type="ChEBI" id="CHEBI:57925"/>
        <dbReference type="ChEBI" id="CHEBI:59789"/>
        <dbReference type="ChEBI" id="CHEBI:183640"/>
        <dbReference type="EC" id="2.1.1.137"/>
    </reaction>
</comment>
<evidence type="ECO:0000256" key="7">
    <source>
        <dbReference type="ARBA" id="ARBA00047943"/>
    </source>
</evidence>
<dbReference type="EC" id="2.1.1.137" evidence="4"/>
<comment type="similarity">
    <text evidence="3">Belongs to the methyltransferase superfamily. Arsenite methyltransferase family.</text>
</comment>
<keyword evidence="1 10" id="KW-0808">Transferase</keyword>
<keyword evidence="10" id="KW-0489">Methyltransferase</keyword>
<feature type="domain" description="Methyltransferase" evidence="9">
    <location>
        <begin position="78"/>
        <end position="210"/>
    </location>
</feature>
<proteinExistence type="inferred from homology"/>
<dbReference type="Gene3D" id="3.40.50.150">
    <property type="entry name" value="Vaccinia Virus protein VP39"/>
    <property type="match status" value="1"/>
</dbReference>
<evidence type="ECO:0000256" key="5">
    <source>
        <dbReference type="ARBA" id="ARBA00034545"/>
    </source>
</evidence>
<dbReference type="KEGG" id="stui:GCM10017668_00990"/>
<dbReference type="GO" id="GO:0030791">
    <property type="term" value="F:arsenite methyltransferase activity"/>
    <property type="evidence" value="ECO:0007669"/>
    <property type="project" value="UniProtKB-EC"/>
</dbReference>
<evidence type="ECO:0000256" key="6">
    <source>
        <dbReference type="ARBA" id="ARBA00047941"/>
    </source>
</evidence>
<keyword evidence="2" id="KW-0949">S-adenosyl-L-methionine</keyword>
<dbReference type="AlphaFoldDB" id="A0A7G1N8Z7"/>
<evidence type="ECO:0000256" key="4">
    <source>
        <dbReference type="ARBA" id="ARBA00034521"/>
    </source>
</evidence>
<dbReference type="InterPro" id="IPR026669">
    <property type="entry name" value="Arsenite_MeTrfase-like"/>
</dbReference>
<dbReference type="InterPro" id="IPR029063">
    <property type="entry name" value="SAM-dependent_MTases_sf"/>
</dbReference>
<comment type="catalytic activity">
    <reaction evidence="7">
        <text>arsenic triglutathione + 2 [thioredoxin]-dithiol + 2 S-adenosyl-L-methionine + H2O = dimethylarsinous acid + 2 [thioredoxin]-disulfide + 3 glutathione + 2 S-adenosyl-L-homocysteine + 2 H(+)</text>
        <dbReference type="Rhea" id="RHEA:69464"/>
        <dbReference type="Rhea" id="RHEA-COMP:10698"/>
        <dbReference type="Rhea" id="RHEA-COMP:10700"/>
        <dbReference type="ChEBI" id="CHEBI:15377"/>
        <dbReference type="ChEBI" id="CHEBI:15378"/>
        <dbReference type="ChEBI" id="CHEBI:23808"/>
        <dbReference type="ChEBI" id="CHEBI:29950"/>
        <dbReference type="ChEBI" id="CHEBI:50058"/>
        <dbReference type="ChEBI" id="CHEBI:57856"/>
        <dbReference type="ChEBI" id="CHEBI:57925"/>
        <dbReference type="ChEBI" id="CHEBI:59789"/>
        <dbReference type="ChEBI" id="CHEBI:183640"/>
        <dbReference type="EC" id="2.1.1.137"/>
    </reaction>
</comment>
<dbReference type="PANTHER" id="PTHR43675:SF8">
    <property type="entry name" value="ARSENITE METHYLTRANSFERASE"/>
    <property type="match status" value="1"/>
</dbReference>
<comment type="catalytic activity">
    <reaction evidence="8">
        <text>arsenic triglutathione + 3 [thioredoxin]-dithiol + 3 S-adenosyl-L-methionine = trimethylarsine + 3 [thioredoxin]-disulfide + 3 glutathione + 3 S-adenosyl-L-homocysteine + 3 H(+)</text>
        <dbReference type="Rhea" id="RHEA:69432"/>
        <dbReference type="Rhea" id="RHEA-COMP:10698"/>
        <dbReference type="Rhea" id="RHEA-COMP:10700"/>
        <dbReference type="ChEBI" id="CHEBI:15378"/>
        <dbReference type="ChEBI" id="CHEBI:27130"/>
        <dbReference type="ChEBI" id="CHEBI:29950"/>
        <dbReference type="ChEBI" id="CHEBI:50058"/>
        <dbReference type="ChEBI" id="CHEBI:57856"/>
        <dbReference type="ChEBI" id="CHEBI:57925"/>
        <dbReference type="ChEBI" id="CHEBI:59789"/>
        <dbReference type="ChEBI" id="CHEBI:183640"/>
        <dbReference type="EC" id="2.1.1.137"/>
    </reaction>
</comment>
<evidence type="ECO:0000259" key="9">
    <source>
        <dbReference type="Pfam" id="PF13847"/>
    </source>
</evidence>
<evidence type="ECO:0000313" key="11">
    <source>
        <dbReference type="Proteomes" id="UP000516373"/>
    </source>
</evidence>
<dbReference type="EMBL" id="AP023439">
    <property type="protein sequence ID" value="BCL18256.1"/>
    <property type="molecule type" value="Genomic_DNA"/>
</dbReference>
<protein>
    <recommendedName>
        <fullName evidence="5">Arsenite methyltransferase</fullName>
        <ecNumber evidence="4">2.1.1.137</ecNumber>
    </recommendedName>
</protein>
<dbReference type="Proteomes" id="UP000516373">
    <property type="component" value="Chromosome"/>
</dbReference>
<evidence type="ECO:0000256" key="1">
    <source>
        <dbReference type="ARBA" id="ARBA00022679"/>
    </source>
</evidence>
<dbReference type="CDD" id="cd02440">
    <property type="entry name" value="AdoMet_MTases"/>
    <property type="match status" value="1"/>
</dbReference>
<reference evidence="10 11" key="1">
    <citation type="journal article" date="2014" name="Int. J. Syst. Evol. Microbiol.">
        <title>Complete genome sequence of Corynebacterium casei LMG S-19264T (=DSM 44701T), isolated from a smear-ripened cheese.</title>
        <authorList>
            <consortium name="US DOE Joint Genome Institute (JGI-PGF)"/>
            <person name="Walter F."/>
            <person name="Albersmeier A."/>
            <person name="Kalinowski J."/>
            <person name="Ruckert C."/>
        </authorList>
    </citation>
    <scope>NUCLEOTIDE SEQUENCE [LARGE SCALE GENOMIC DNA]</scope>
    <source>
        <strain evidence="10 11">JCM 4255</strain>
    </source>
</reference>
<name>A0A7G1N8Z7_9ACTN</name>
<sequence>MSEQTTTDLRETVRQRYAAAAVKVTEGGTACCGPEPVEVDDNFGSTLYAADERDALPAEAVAASLGCGNPTTVAELRTGERVLDLGSGGGIDVLLSARRVGPTGKAYGLDMTEEMLALALANAAKAGATNVEFLKGAIEAVPLPANTIDVVISNCVINLSTDKPAVFAETFRVLKPGGRIGVSDVVADDALTTDQRAERGDYVGCIAGALSFAEYRAGLETAGFTDIEINPTHQVADGMHSAIVRAVKPAEAVVGPGVTESADACCGVHACCTPTETSADPALRVTEAKNASGCGCQG</sequence>
<gene>
    <name evidence="10" type="ORF">GCM10017668_00990</name>
</gene>
<accession>A0A7G1N8Z7</accession>
<evidence type="ECO:0000313" key="10">
    <source>
        <dbReference type="EMBL" id="BCL18256.1"/>
    </source>
</evidence>
<dbReference type="GO" id="GO:0032259">
    <property type="term" value="P:methylation"/>
    <property type="evidence" value="ECO:0007669"/>
    <property type="project" value="UniProtKB-KW"/>
</dbReference>
<dbReference type="InterPro" id="IPR025714">
    <property type="entry name" value="Methyltranfer_dom"/>
</dbReference>
<evidence type="ECO:0000256" key="2">
    <source>
        <dbReference type="ARBA" id="ARBA00022691"/>
    </source>
</evidence>
<evidence type="ECO:0000256" key="3">
    <source>
        <dbReference type="ARBA" id="ARBA00034487"/>
    </source>
</evidence>
<dbReference type="RefSeq" id="WP_190895865.1">
    <property type="nucleotide sequence ID" value="NZ_AP023439.1"/>
</dbReference>
<dbReference type="Pfam" id="PF13847">
    <property type="entry name" value="Methyltransf_31"/>
    <property type="match status" value="1"/>
</dbReference>
<dbReference type="NCBIfam" id="NF008823">
    <property type="entry name" value="PRK11873.1"/>
    <property type="match status" value="1"/>
</dbReference>
<evidence type="ECO:0000256" key="8">
    <source>
        <dbReference type="ARBA" id="ARBA00048428"/>
    </source>
</evidence>
<organism evidence="10 11">
    <name type="scientific">Streptomyces tuirus</name>
    <dbReference type="NCBI Taxonomy" id="68278"/>
    <lineage>
        <taxon>Bacteria</taxon>
        <taxon>Bacillati</taxon>
        <taxon>Actinomycetota</taxon>
        <taxon>Actinomycetes</taxon>
        <taxon>Kitasatosporales</taxon>
        <taxon>Streptomycetaceae</taxon>
        <taxon>Streptomyces</taxon>
    </lineage>
</organism>
<dbReference type="SUPFAM" id="SSF53335">
    <property type="entry name" value="S-adenosyl-L-methionine-dependent methyltransferases"/>
    <property type="match status" value="1"/>
</dbReference>
<dbReference type="PANTHER" id="PTHR43675">
    <property type="entry name" value="ARSENITE METHYLTRANSFERASE"/>
    <property type="match status" value="1"/>
</dbReference>